<dbReference type="Ensembl" id="ENSDCDT00010018751.1">
    <property type="protein sequence ID" value="ENSDCDP00010017692.1"/>
    <property type="gene ID" value="ENSDCDG00010008082.1"/>
</dbReference>
<reference evidence="2" key="3">
    <citation type="submission" date="2025-09" db="UniProtKB">
        <authorList>
            <consortium name="Ensembl"/>
        </authorList>
    </citation>
    <scope>IDENTIFICATION</scope>
</reference>
<feature type="compositionally biased region" description="Polar residues" evidence="1">
    <location>
        <begin position="115"/>
        <end position="131"/>
    </location>
</feature>
<reference evidence="2 3" key="1">
    <citation type="submission" date="2020-06" db="EMBL/GenBank/DDBJ databases">
        <authorList>
            <consortium name="Wellcome Sanger Institute Data Sharing"/>
        </authorList>
    </citation>
    <scope>NUCLEOTIDE SEQUENCE [LARGE SCALE GENOMIC DNA]</scope>
</reference>
<name>A0AAY4BA75_9TELE</name>
<sequence length="137" mass="14842">AGYYRCMSCCGTHHQLRRSACAACFYFHAAGTRRKADLPRTRVLFVRSRAPGFVPNDVGRTTGAEADRNRAPGPETVKADRCGPVTQEIKSVQRHPGSRPHPPPAQHSLLPDLSSRLQPTWSTFLTPKTSSAGGGSS</sequence>
<dbReference type="AlphaFoldDB" id="A0AAY4BA75"/>
<organism evidence="2 3">
    <name type="scientific">Denticeps clupeoides</name>
    <name type="common">denticle herring</name>
    <dbReference type="NCBI Taxonomy" id="299321"/>
    <lineage>
        <taxon>Eukaryota</taxon>
        <taxon>Metazoa</taxon>
        <taxon>Chordata</taxon>
        <taxon>Craniata</taxon>
        <taxon>Vertebrata</taxon>
        <taxon>Euteleostomi</taxon>
        <taxon>Actinopterygii</taxon>
        <taxon>Neopterygii</taxon>
        <taxon>Teleostei</taxon>
        <taxon>Clupei</taxon>
        <taxon>Clupeiformes</taxon>
        <taxon>Denticipitoidei</taxon>
        <taxon>Denticipitidae</taxon>
        <taxon>Denticeps</taxon>
    </lineage>
</organism>
<keyword evidence="3" id="KW-1185">Reference proteome</keyword>
<evidence type="ECO:0000313" key="2">
    <source>
        <dbReference type="Ensembl" id="ENSDCDP00010017692.1"/>
    </source>
</evidence>
<evidence type="ECO:0000256" key="1">
    <source>
        <dbReference type="SAM" id="MobiDB-lite"/>
    </source>
</evidence>
<accession>A0AAY4BA75</accession>
<reference evidence="2" key="2">
    <citation type="submission" date="2025-08" db="UniProtKB">
        <authorList>
            <consortium name="Ensembl"/>
        </authorList>
    </citation>
    <scope>IDENTIFICATION</scope>
</reference>
<feature type="region of interest" description="Disordered" evidence="1">
    <location>
        <begin position="52"/>
        <end position="137"/>
    </location>
</feature>
<dbReference type="Proteomes" id="UP000694580">
    <property type="component" value="Chromosome 10"/>
</dbReference>
<proteinExistence type="predicted"/>
<protein>
    <submittedName>
        <fullName evidence="2">Uncharacterized protein</fullName>
    </submittedName>
</protein>
<evidence type="ECO:0000313" key="3">
    <source>
        <dbReference type="Proteomes" id="UP000694580"/>
    </source>
</evidence>